<dbReference type="EMBL" id="BARU01048566">
    <property type="protein sequence ID" value="GAH97414.1"/>
    <property type="molecule type" value="Genomic_DNA"/>
</dbReference>
<comment type="caution">
    <text evidence="1">The sequence shown here is derived from an EMBL/GenBank/DDBJ whole genome shotgun (WGS) entry which is preliminary data.</text>
</comment>
<sequence>MTLVGNTAIAASSESKIRQGKKLLLETNMAIMEERFTDAHRLAEKLIRE</sequence>
<proteinExistence type="predicted"/>
<gene>
    <name evidence="1" type="ORF">S03H2_72102</name>
</gene>
<organism evidence="1">
    <name type="scientific">marine sediment metagenome</name>
    <dbReference type="NCBI Taxonomy" id="412755"/>
    <lineage>
        <taxon>unclassified sequences</taxon>
        <taxon>metagenomes</taxon>
        <taxon>ecological metagenomes</taxon>
    </lineage>
</organism>
<reference evidence="1" key="1">
    <citation type="journal article" date="2014" name="Front. Microbiol.">
        <title>High frequency of phylogenetically diverse reductive dehalogenase-homologous genes in deep subseafloor sedimentary metagenomes.</title>
        <authorList>
            <person name="Kawai M."/>
            <person name="Futagami T."/>
            <person name="Toyoda A."/>
            <person name="Takaki Y."/>
            <person name="Nishi S."/>
            <person name="Hori S."/>
            <person name="Arai W."/>
            <person name="Tsubouchi T."/>
            <person name="Morono Y."/>
            <person name="Uchiyama I."/>
            <person name="Ito T."/>
            <person name="Fujiyama A."/>
            <person name="Inagaki F."/>
            <person name="Takami H."/>
        </authorList>
    </citation>
    <scope>NUCLEOTIDE SEQUENCE</scope>
    <source>
        <strain evidence="1">Expedition CK06-06</strain>
    </source>
</reference>
<protein>
    <submittedName>
        <fullName evidence="1">Uncharacterized protein</fullName>
    </submittedName>
</protein>
<feature type="non-terminal residue" evidence="1">
    <location>
        <position position="49"/>
    </location>
</feature>
<dbReference type="AlphaFoldDB" id="X1L4Q1"/>
<name>X1L4Q1_9ZZZZ</name>
<evidence type="ECO:0000313" key="1">
    <source>
        <dbReference type="EMBL" id="GAH97414.1"/>
    </source>
</evidence>
<accession>X1L4Q1</accession>